<name>A0ABR5J1P6_9ACTN</name>
<gene>
    <name evidence="1" type="ORF">ADK38_25980</name>
</gene>
<reference evidence="1 2" key="1">
    <citation type="submission" date="2015-07" db="EMBL/GenBank/DDBJ databases">
        <authorList>
            <person name="Ju K.-S."/>
            <person name="Doroghazi J.R."/>
            <person name="Metcalf W.W."/>
        </authorList>
    </citation>
    <scope>NUCLEOTIDE SEQUENCE [LARGE SCALE GENOMIC DNA]</scope>
    <source>
        <strain evidence="1 2">NRRL B-3589</strain>
    </source>
</reference>
<feature type="non-terminal residue" evidence="1">
    <location>
        <position position="108"/>
    </location>
</feature>
<evidence type="ECO:0000313" key="1">
    <source>
        <dbReference type="EMBL" id="KOG87340.1"/>
    </source>
</evidence>
<organism evidence="1 2">
    <name type="scientific">Streptomyces varsoviensis</name>
    <dbReference type="NCBI Taxonomy" id="67373"/>
    <lineage>
        <taxon>Bacteria</taxon>
        <taxon>Bacillati</taxon>
        <taxon>Actinomycetota</taxon>
        <taxon>Actinomycetes</taxon>
        <taxon>Kitasatosporales</taxon>
        <taxon>Streptomycetaceae</taxon>
        <taxon>Streptomyces</taxon>
    </lineage>
</organism>
<evidence type="ECO:0000313" key="2">
    <source>
        <dbReference type="Proteomes" id="UP000037020"/>
    </source>
</evidence>
<dbReference type="Gene3D" id="3.40.50.720">
    <property type="entry name" value="NAD(P)-binding Rossmann-like Domain"/>
    <property type="match status" value="1"/>
</dbReference>
<protein>
    <submittedName>
        <fullName evidence="1">Uncharacterized protein</fullName>
    </submittedName>
</protein>
<dbReference type="EMBL" id="LGUT01002295">
    <property type="protein sequence ID" value="KOG87340.1"/>
    <property type="molecule type" value="Genomic_DNA"/>
</dbReference>
<sequence>MTALMTEARPAAEPWAAAAEAALRARLAGRTGRELEIAVLQLGVRDELASAPPAALSAPGRPVAPVYVYGHTAVLGPVPPPGAEPRPCGHCLARRWQAVRHKPLRDAL</sequence>
<accession>A0ABR5J1P6</accession>
<comment type="caution">
    <text evidence="1">The sequence shown here is derived from an EMBL/GenBank/DDBJ whole genome shotgun (WGS) entry which is preliminary data.</text>
</comment>
<keyword evidence="2" id="KW-1185">Reference proteome</keyword>
<dbReference type="Proteomes" id="UP000037020">
    <property type="component" value="Unassembled WGS sequence"/>
</dbReference>
<proteinExistence type="predicted"/>